<dbReference type="SUPFAM" id="SSF57756">
    <property type="entry name" value="Retrovirus zinc finger-like domains"/>
    <property type="match status" value="1"/>
</dbReference>
<dbReference type="GO" id="GO:0008270">
    <property type="term" value="F:zinc ion binding"/>
    <property type="evidence" value="ECO:0007669"/>
    <property type="project" value="InterPro"/>
</dbReference>
<organism evidence="2 3">
    <name type="scientific">Arachis hypogaea</name>
    <name type="common">Peanut</name>
    <dbReference type="NCBI Taxonomy" id="3818"/>
    <lineage>
        <taxon>Eukaryota</taxon>
        <taxon>Viridiplantae</taxon>
        <taxon>Streptophyta</taxon>
        <taxon>Embryophyta</taxon>
        <taxon>Tracheophyta</taxon>
        <taxon>Spermatophyta</taxon>
        <taxon>Magnoliopsida</taxon>
        <taxon>eudicotyledons</taxon>
        <taxon>Gunneridae</taxon>
        <taxon>Pentapetalae</taxon>
        <taxon>rosids</taxon>
        <taxon>fabids</taxon>
        <taxon>Fabales</taxon>
        <taxon>Fabaceae</taxon>
        <taxon>Papilionoideae</taxon>
        <taxon>50 kb inversion clade</taxon>
        <taxon>dalbergioids sensu lato</taxon>
        <taxon>Dalbergieae</taxon>
        <taxon>Pterocarpus clade</taxon>
        <taxon>Arachis</taxon>
    </lineage>
</organism>
<keyword evidence="3" id="KW-1185">Reference proteome</keyword>
<sequence length="481" mass="52720">MQSKPQLLPRRITRSQAVGTYRSSVNKGKEVLHVDLAINDDSSDDDSSEDSSFKPIQGDSFSSEDNTSMSKPRNKKLKDSKRGASAIAKTKEKIIQPDDALVKDVSDGEVDLGFVGTTGIVDVYKALDPGTESDGANTWHSKEMKTPPNSEDELQSDEDSNEFPIFRNCVKEYVWVVYASRDCDDSCWQIKTFNDDHTCARENANKAANRALMASKLVKKVRKYPNFKQCEAAVYFRTKCDLMLNRNFITRTLADARNVVYRDEKGAPQSPNIRRRPGALTKKRRKDANEGNSGNKKAKPSGSLKRHLKSFTCRYCGVKGHTKRGCSKKRLDEVATVVAAAKAATYKVISNATASASRTDPQPTTAAAPTDNPPTAAPIDNPHAAATVDNLLAMEIELSQPNCEGSQDIAGAAASAPSTPEKLLTKRRSSPPPQSIGVDPMQGASVATSSRLASFYKWGMLHIHVTKLDQHQKNLMPLNKT</sequence>
<feature type="compositionally biased region" description="Basic residues" evidence="1">
    <location>
        <begin position="273"/>
        <end position="286"/>
    </location>
</feature>
<protein>
    <recommendedName>
        <fullName evidence="4">CCHC-type domain-containing protein</fullName>
    </recommendedName>
</protein>
<dbReference type="GO" id="GO:0003676">
    <property type="term" value="F:nucleic acid binding"/>
    <property type="evidence" value="ECO:0007669"/>
    <property type="project" value="InterPro"/>
</dbReference>
<evidence type="ECO:0000313" key="2">
    <source>
        <dbReference type="EMBL" id="RYR21097.1"/>
    </source>
</evidence>
<evidence type="ECO:0000313" key="3">
    <source>
        <dbReference type="Proteomes" id="UP000289738"/>
    </source>
</evidence>
<feature type="region of interest" description="Disordered" evidence="1">
    <location>
        <begin position="353"/>
        <end position="382"/>
    </location>
</feature>
<gene>
    <name evidence="2" type="ORF">Ahy_B03g066343</name>
</gene>
<evidence type="ECO:0008006" key="4">
    <source>
        <dbReference type="Google" id="ProtNLM"/>
    </source>
</evidence>
<reference evidence="2 3" key="1">
    <citation type="submission" date="2019-01" db="EMBL/GenBank/DDBJ databases">
        <title>Sequencing of cultivated peanut Arachis hypogaea provides insights into genome evolution and oil improvement.</title>
        <authorList>
            <person name="Chen X."/>
        </authorList>
    </citation>
    <scope>NUCLEOTIDE SEQUENCE [LARGE SCALE GENOMIC DNA]</scope>
    <source>
        <strain evidence="3">cv. Fuhuasheng</strain>
        <tissue evidence="2">Leaves</tissue>
    </source>
</reference>
<dbReference type="EMBL" id="SDMP01000013">
    <property type="protein sequence ID" value="RYR21097.1"/>
    <property type="molecule type" value="Genomic_DNA"/>
</dbReference>
<feature type="compositionally biased region" description="Low complexity" evidence="1">
    <location>
        <begin position="359"/>
        <end position="370"/>
    </location>
</feature>
<feature type="region of interest" description="Disordered" evidence="1">
    <location>
        <begin position="264"/>
        <end position="304"/>
    </location>
</feature>
<dbReference type="AlphaFoldDB" id="A0A445A3U3"/>
<feature type="region of interest" description="Disordered" evidence="1">
    <location>
        <begin position="131"/>
        <end position="158"/>
    </location>
</feature>
<dbReference type="InterPro" id="IPR036875">
    <property type="entry name" value="Znf_CCHC_sf"/>
</dbReference>
<dbReference type="Proteomes" id="UP000289738">
    <property type="component" value="Chromosome B03"/>
</dbReference>
<feature type="region of interest" description="Disordered" evidence="1">
    <location>
        <begin position="38"/>
        <end position="83"/>
    </location>
</feature>
<feature type="region of interest" description="Disordered" evidence="1">
    <location>
        <begin position="1"/>
        <end position="21"/>
    </location>
</feature>
<name>A0A445A3U3_ARAHY</name>
<feature type="region of interest" description="Disordered" evidence="1">
    <location>
        <begin position="404"/>
        <end position="443"/>
    </location>
</feature>
<feature type="compositionally biased region" description="Polar residues" evidence="1">
    <location>
        <begin position="59"/>
        <end position="71"/>
    </location>
</feature>
<accession>A0A445A3U3</accession>
<evidence type="ECO:0000256" key="1">
    <source>
        <dbReference type="SAM" id="MobiDB-lite"/>
    </source>
</evidence>
<proteinExistence type="predicted"/>
<comment type="caution">
    <text evidence="2">The sequence shown here is derived from an EMBL/GenBank/DDBJ whole genome shotgun (WGS) entry which is preliminary data.</text>
</comment>